<keyword evidence="4 6" id="KW-1133">Transmembrane helix</keyword>
<reference evidence="8 9" key="1">
    <citation type="submission" date="2006-02" db="EMBL/GenBank/DDBJ databases">
        <authorList>
            <person name="Moran M.A."/>
            <person name="Kjelleberg S."/>
            <person name="Egan S."/>
            <person name="Saunders N."/>
            <person name="Thomas T."/>
            <person name="Ferriera S."/>
            <person name="Johnson J."/>
            <person name="Kravitz S."/>
            <person name="Halpern A."/>
            <person name="Remington K."/>
            <person name="Beeson K."/>
            <person name="Tran B."/>
            <person name="Rogers Y.-H."/>
            <person name="Friedman R."/>
            <person name="Venter J.C."/>
        </authorList>
    </citation>
    <scope>NUCLEOTIDE SEQUENCE [LARGE SCALE GENOMIC DNA]</scope>
    <source>
        <strain evidence="8 9">D2</strain>
    </source>
</reference>
<feature type="transmembrane region" description="Helical" evidence="6">
    <location>
        <begin position="191"/>
        <end position="211"/>
    </location>
</feature>
<evidence type="ECO:0000256" key="1">
    <source>
        <dbReference type="ARBA" id="ARBA00004651"/>
    </source>
</evidence>
<gene>
    <name evidence="8" type="ORF">PTD2_13204</name>
</gene>
<feature type="transmembrane region" description="Helical" evidence="6">
    <location>
        <begin position="21"/>
        <end position="42"/>
    </location>
</feature>
<evidence type="ECO:0000256" key="4">
    <source>
        <dbReference type="ARBA" id="ARBA00022989"/>
    </source>
</evidence>
<dbReference type="PANTHER" id="PTHR47371:SF3">
    <property type="entry name" value="PHOSPHOGLYCEROL TRANSFERASE I"/>
    <property type="match status" value="1"/>
</dbReference>
<dbReference type="InterPro" id="IPR050448">
    <property type="entry name" value="OpgB/LTA_synthase_biosynth"/>
</dbReference>
<evidence type="ECO:0000256" key="5">
    <source>
        <dbReference type="ARBA" id="ARBA00023136"/>
    </source>
</evidence>
<feature type="domain" description="Sulfatase N-terminal" evidence="7">
    <location>
        <begin position="290"/>
        <end position="568"/>
    </location>
</feature>
<dbReference type="InterPro" id="IPR017850">
    <property type="entry name" value="Alkaline_phosphatase_core_sf"/>
</dbReference>
<dbReference type="RefSeq" id="WP_009837653.1">
    <property type="nucleotide sequence ID" value="NZ_AAOH01000002.1"/>
</dbReference>
<comment type="subcellular location">
    <subcellularLocation>
        <location evidence="1">Cell membrane</location>
        <topology evidence="1">Multi-pass membrane protein</topology>
    </subcellularLocation>
</comment>
<dbReference type="CDD" id="cd16015">
    <property type="entry name" value="LTA_synthase"/>
    <property type="match status" value="1"/>
</dbReference>
<feature type="transmembrane region" description="Helical" evidence="6">
    <location>
        <begin position="153"/>
        <end position="170"/>
    </location>
</feature>
<feature type="transmembrane region" description="Helical" evidence="6">
    <location>
        <begin position="100"/>
        <end position="121"/>
    </location>
</feature>
<sequence>MDYAAPHSSRWMMFVKESWRITLLWLAGTLLFMGFRIFYLLYFHTQLSELLSTQAIIDGLKTSFAFDSAASGIFFVIPFLANCALQPIRLQRYVAQIRKITAYVFFSCSILLCVISITYISEYGRQFNYFMFEGLYDDKLAIAKTAIMQYKPWGSILTLVILLFMSHRLYRVIERHPLRLLDKLFTQRIGYRIVLVFLIVVLATCAVRGSFESRPVMRKWSSVTPDPFFNDLIINPFRSLIYALKDYYALQSDGVSGQNPYQVDAQLLAEPFNFLEKTATGPYIAKPSQVFLIVMESYDAWPLQQKYADLNLNNEFKQLSKQGIYLDNVLPAAFSTMNSLSSILSGIPYSGVNMSKVATTKATSPLSIFEQMKGLNYQTNFFYGGLLSWQNIGQYVKSQGAENSYSAVDAGGIGSGGVWGIDDGQLFDLVAKKAKENSFNVILSSSYHGPFNLDLAQYDYPFLTQSDYPRAIQALDDELLDPYVLGHLWYSDKMLGRFVKRMQTQYPDALFVVTGDHYSRRYLHGKPNLYELTHVPLLLYGKNLPSNLIATQQVASHLDIGATLMDLLAPQGSDYLSFGHSLIEYQADRKVIGFQTLRQGDDFWRGDFNQQYEFYQVNDKDKQQLLTEARNESKLITSDAIKQYENYMGLAWHMLINGSAKK</sequence>
<dbReference type="GO" id="GO:0005886">
    <property type="term" value="C:plasma membrane"/>
    <property type="evidence" value="ECO:0007669"/>
    <property type="project" value="UniProtKB-SubCell"/>
</dbReference>
<name>A4C725_9GAMM</name>
<dbReference type="HOGENOM" id="CLU_028667_0_0_6"/>
<dbReference type="eggNOG" id="COG1368">
    <property type="taxonomic scope" value="Bacteria"/>
</dbReference>
<keyword evidence="3 6" id="KW-0812">Transmembrane</keyword>
<feature type="transmembrane region" description="Helical" evidence="6">
    <location>
        <begin position="69"/>
        <end position="88"/>
    </location>
</feature>
<keyword evidence="5 6" id="KW-0472">Membrane</keyword>
<organism evidence="8 9">
    <name type="scientific">Pseudoalteromonas tunicata D2</name>
    <dbReference type="NCBI Taxonomy" id="87626"/>
    <lineage>
        <taxon>Bacteria</taxon>
        <taxon>Pseudomonadati</taxon>
        <taxon>Pseudomonadota</taxon>
        <taxon>Gammaproteobacteria</taxon>
        <taxon>Alteromonadales</taxon>
        <taxon>Pseudoalteromonadaceae</taxon>
        <taxon>Pseudoalteromonas</taxon>
    </lineage>
</organism>
<dbReference type="Proteomes" id="UP000006201">
    <property type="component" value="Unassembled WGS sequence"/>
</dbReference>
<dbReference type="Gene3D" id="3.40.720.10">
    <property type="entry name" value="Alkaline Phosphatase, subunit A"/>
    <property type="match status" value="1"/>
</dbReference>
<dbReference type="SUPFAM" id="SSF53649">
    <property type="entry name" value="Alkaline phosphatase-like"/>
    <property type="match status" value="1"/>
</dbReference>
<dbReference type="PANTHER" id="PTHR47371">
    <property type="entry name" value="LIPOTEICHOIC ACID SYNTHASE"/>
    <property type="match status" value="1"/>
</dbReference>
<keyword evidence="9" id="KW-1185">Reference proteome</keyword>
<dbReference type="Pfam" id="PF00884">
    <property type="entry name" value="Sulfatase"/>
    <property type="match status" value="1"/>
</dbReference>
<dbReference type="AlphaFoldDB" id="A4C725"/>
<evidence type="ECO:0000313" key="8">
    <source>
        <dbReference type="EMBL" id="EAR29779.1"/>
    </source>
</evidence>
<keyword evidence="2" id="KW-1003">Cell membrane</keyword>
<protein>
    <recommendedName>
        <fullName evidence="7">Sulfatase N-terminal domain-containing protein</fullName>
    </recommendedName>
</protein>
<dbReference type="EMBL" id="AAOH01000002">
    <property type="protein sequence ID" value="EAR29779.1"/>
    <property type="molecule type" value="Genomic_DNA"/>
</dbReference>
<evidence type="ECO:0000256" key="6">
    <source>
        <dbReference type="SAM" id="Phobius"/>
    </source>
</evidence>
<evidence type="ECO:0000256" key="3">
    <source>
        <dbReference type="ARBA" id="ARBA00022692"/>
    </source>
</evidence>
<proteinExistence type="predicted"/>
<dbReference type="InterPro" id="IPR000917">
    <property type="entry name" value="Sulfatase_N"/>
</dbReference>
<evidence type="ECO:0000313" key="9">
    <source>
        <dbReference type="Proteomes" id="UP000006201"/>
    </source>
</evidence>
<dbReference type="OrthoDB" id="9760224at2"/>
<evidence type="ECO:0000259" key="7">
    <source>
        <dbReference type="Pfam" id="PF00884"/>
    </source>
</evidence>
<accession>A4C725</accession>
<evidence type="ECO:0000256" key="2">
    <source>
        <dbReference type="ARBA" id="ARBA00022475"/>
    </source>
</evidence>
<comment type="caution">
    <text evidence="8">The sequence shown here is derived from an EMBL/GenBank/DDBJ whole genome shotgun (WGS) entry which is preliminary data.</text>
</comment>